<dbReference type="ExpressionAtlas" id="A0A3L6FNT9">
    <property type="expression patterns" value="baseline"/>
</dbReference>
<sequence length="388" mass="40915">MEASSKAALLLMVIVGCLTIPAHSRNVVRFCKCQKQTCKKGAIFEAVCYCCPGGPSSHGGPAVGARAAGTQLALQACRVEDVPAAQPGPPHLSRHMSAWDEASAASPSSASCSSETGLGNAVIGTNSSALATAGTTTGSVAAPSSALLAGDGFAGLEATVPYTAPKSVHARRKARSMTDSPRTRVNERRSARGCDRGRGSRLGWKNMTKAGKTNGTSDDAKTMPLRESVSGLVSDEYGEEAPAPTPSAENGVVRRWRHEGREKRSRIANEAVATEARTIIIVAEVMPSHRIGTIGSKSGTPSPFLPHFQGFVEQEGKGIGIHTCSLSDKDAMKTWTSEGDIGNIPLDTYMERACKRRKKPSRNSSKPRGTCTGRQSEKGERMRVPSQP</sequence>
<feature type="compositionally biased region" description="Basic and acidic residues" evidence="1">
    <location>
        <begin position="181"/>
        <end position="198"/>
    </location>
</feature>
<accession>A0A3L6FNT9</accession>
<dbReference type="PROSITE" id="PS51257">
    <property type="entry name" value="PROKAR_LIPOPROTEIN"/>
    <property type="match status" value="1"/>
</dbReference>
<evidence type="ECO:0000313" key="3">
    <source>
        <dbReference type="EMBL" id="PWZ34508.1"/>
    </source>
</evidence>
<feature type="region of interest" description="Disordered" evidence="1">
    <location>
        <begin position="354"/>
        <end position="388"/>
    </location>
</feature>
<dbReference type="EMBL" id="NCVQ01000004">
    <property type="protein sequence ID" value="PWZ34508.1"/>
    <property type="molecule type" value="Genomic_DNA"/>
</dbReference>
<evidence type="ECO:0000256" key="2">
    <source>
        <dbReference type="SAM" id="SignalP"/>
    </source>
</evidence>
<protein>
    <submittedName>
        <fullName evidence="3">Uncharacterized protein</fullName>
    </submittedName>
</protein>
<name>A0A3L6FNT9_MAIZE</name>
<keyword evidence="2" id="KW-0732">Signal</keyword>
<dbReference type="AlphaFoldDB" id="A0A3L6FNT9"/>
<feature type="compositionally biased region" description="Basic and acidic residues" evidence="1">
    <location>
        <begin position="375"/>
        <end position="388"/>
    </location>
</feature>
<comment type="caution">
    <text evidence="3">The sequence shown here is derived from an EMBL/GenBank/DDBJ whole genome shotgun (WGS) entry which is preliminary data.</text>
</comment>
<feature type="region of interest" description="Disordered" evidence="1">
    <location>
        <begin position="167"/>
        <end position="222"/>
    </location>
</feature>
<reference evidence="3" key="1">
    <citation type="journal article" date="2018" name="Nat. Genet.">
        <title>Extensive intraspecific gene order and gene structural variations between Mo17 and other maize genomes.</title>
        <authorList>
            <person name="Sun S."/>
            <person name="Zhou Y."/>
            <person name="Chen J."/>
            <person name="Shi J."/>
            <person name="Zhao H."/>
            <person name="Zhao H."/>
            <person name="Song W."/>
            <person name="Zhang M."/>
            <person name="Cui Y."/>
            <person name="Dong X."/>
            <person name="Liu H."/>
            <person name="Ma X."/>
            <person name="Jiao Y."/>
            <person name="Wang B."/>
            <person name="Wei X."/>
            <person name="Stein J.C."/>
            <person name="Glaubitz J.C."/>
            <person name="Lu F."/>
            <person name="Yu G."/>
            <person name="Liang C."/>
            <person name="Fengler K."/>
            <person name="Li B."/>
            <person name="Rafalski A."/>
            <person name="Schnable P.S."/>
            <person name="Ware D.H."/>
            <person name="Buckler E.S."/>
            <person name="Lai J."/>
        </authorList>
    </citation>
    <scope>NUCLEOTIDE SEQUENCE [LARGE SCALE GENOMIC DNA]</scope>
    <source>
        <tissue evidence="3">Seedling</tissue>
    </source>
</reference>
<feature type="signal peptide" evidence="2">
    <location>
        <begin position="1"/>
        <end position="24"/>
    </location>
</feature>
<evidence type="ECO:0000256" key="1">
    <source>
        <dbReference type="SAM" id="MobiDB-lite"/>
    </source>
</evidence>
<organism evidence="3">
    <name type="scientific">Zea mays</name>
    <name type="common">Maize</name>
    <dbReference type="NCBI Taxonomy" id="4577"/>
    <lineage>
        <taxon>Eukaryota</taxon>
        <taxon>Viridiplantae</taxon>
        <taxon>Streptophyta</taxon>
        <taxon>Embryophyta</taxon>
        <taxon>Tracheophyta</taxon>
        <taxon>Spermatophyta</taxon>
        <taxon>Magnoliopsida</taxon>
        <taxon>Liliopsida</taxon>
        <taxon>Poales</taxon>
        <taxon>Poaceae</taxon>
        <taxon>PACMAD clade</taxon>
        <taxon>Panicoideae</taxon>
        <taxon>Andropogonodae</taxon>
        <taxon>Andropogoneae</taxon>
        <taxon>Tripsacinae</taxon>
        <taxon>Zea</taxon>
    </lineage>
</organism>
<feature type="chain" id="PRO_5018331775" evidence="2">
    <location>
        <begin position="25"/>
        <end position="388"/>
    </location>
</feature>
<proteinExistence type="predicted"/>
<gene>
    <name evidence="3" type="ORF">Zm00014a_017384</name>
</gene>
<dbReference type="Proteomes" id="UP000251960">
    <property type="component" value="Chromosome 3"/>
</dbReference>